<evidence type="ECO:0000256" key="3">
    <source>
        <dbReference type="ARBA" id="ARBA00022605"/>
    </source>
</evidence>
<feature type="active site" evidence="7 8">
    <location>
        <position position="161"/>
    </location>
</feature>
<protein>
    <recommendedName>
        <fullName evidence="7">N-acetyl-gamma-glutamyl-phosphate reductase</fullName>
        <shortName evidence="7">AGPR</shortName>
        <ecNumber evidence="7">1.2.1.38</ecNumber>
    </recommendedName>
    <alternativeName>
        <fullName evidence="7">N-acetyl-glutamate semialdehyde dehydrogenase</fullName>
        <shortName evidence="7">NAGSA dehydrogenase</shortName>
    </alternativeName>
</protein>
<dbReference type="HAMAP" id="MF_00150">
    <property type="entry name" value="ArgC_type1"/>
    <property type="match status" value="1"/>
</dbReference>
<dbReference type="UniPathway" id="UPA00068">
    <property type="reaction ID" value="UER00108"/>
</dbReference>
<dbReference type="OrthoDB" id="9801289at2"/>
<keyword evidence="4 7" id="KW-0521">NADP</keyword>
<accession>A0A4R1K1I0</accession>
<dbReference type="CDD" id="cd23934">
    <property type="entry name" value="AGPR_1_C"/>
    <property type="match status" value="1"/>
</dbReference>
<feature type="domain" description="Semialdehyde dehydrogenase NAD-binding" evidence="9">
    <location>
        <begin position="8"/>
        <end position="153"/>
    </location>
</feature>
<dbReference type="AlphaFoldDB" id="A0A4R1K1I0"/>
<dbReference type="PANTHER" id="PTHR32338:SF10">
    <property type="entry name" value="N-ACETYL-GAMMA-GLUTAMYL-PHOSPHATE REDUCTASE, CHLOROPLASTIC-RELATED"/>
    <property type="match status" value="1"/>
</dbReference>
<dbReference type="EMBL" id="SMGD01000012">
    <property type="protein sequence ID" value="TCK57637.1"/>
    <property type="molecule type" value="Genomic_DNA"/>
</dbReference>
<evidence type="ECO:0000256" key="8">
    <source>
        <dbReference type="PROSITE-ProRule" id="PRU10010"/>
    </source>
</evidence>
<evidence type="ECO:0000256" key="7">
    <source>
        <dbReference type="HAMAP-Rule" id="MF_00150"/>
    </source>
</evidence>
<dbReference type="InterPro" id="IPR000706">
    <property type="entry name" value="AGPR_type-1"/>
</dbReference>
<dbReference type="NCBIfam" id="TIGR01850">
    <property type="entry name" value="argC"/>
    <property type="match status" value="1"/>
</dbReference>
<comment type="similarity">
    <text evidence="7">Belongs to the NAGSA dehydrogenase family. Type 1 subfamily.</text>
</comment>
<gene>
    <name evidence="7" type="primary">argC</name>
    <name evidence="10" type="ORF">EV690_1325</name>
</gene>
<evidence type="ECO:0000313" key="11">
    <source>
        <dbReference type="Proteomes" id="UP000295565"/>
    </source>
</evidence>
<comment type="catalytic activity">
    <reaction evidence="6 7">
        <text>N-acetyl-L-glutamate 5-semialdehyde + phosphate + NADP(+) = N-acetyl-L-glutamyl 5-phosphate + NADPH + H(+)</text>
        <dbReference type="Rhea" id="RHEA:21588"/>
        <dbReference type="ChEBI" id="CHEBI:15378"/>
        <dbReference type="ChEBI" id="CHEBI:29123"/>
        <dbReference type="ChEBI" id="CHEBI:43474"/>
        <dbReference type="ChEBI" id="CHEBI:57783"/>
        <dbReference type="ChEBI" id="CHEBI:57936"/>
        <dbReference type="ChEBI" id="CHEBI:58349"/>
        <dbReference type="EC" id="1.2.1.38"/>
    </reaction>
</comment>
<comment type="caution">
    <text evidence="10">The sequence shown here is derived from an EMBL/GenBank/DDBJ whole genome shotgun (WGS) entry which is preliminary data.</text>
</comment>
<dbReference type="GO" id="GO:0051287">
    <property type="term" value="F:NAD binding"/>
    <property type="evidence" value="ECO:0007669"/>
    <property type="project" value="InterPro"/>
</dbReference>
<comment type="subcellular location">
    <subcellularLocation>
        <location evidence="7">Cytoplasm</location>
    </subcellularLocation>
</comment>
<keyword evidence="3 7" id="KW-0028">Amino-acid biosynthesis</keyword>
<keyword evidence="7" id="KW-0963">Cytoplasm</keyword>
<evidence type="ECO:0000256" key="4">
    <source>
        <dbReference type="ARBA" id="ARBA00022857"/>
    </source>
</evidence>
<dbReference type="InterPro" id="IPR023013">
    <property type="entry name" value="AGPR_AS"/>
</dbReference>
<comment type="function">
    <text evidence="7">Catalyzes the NADPH-dependent reduction of N-acetyl-5-glutamyl phosphate to yield N-acetyl-L-glutamate 5-semialdehyde.</text>
</comment>
<evidence type="ECO:0000256" key="6">
    <source>
        <dbReference type="ARBA" id="ARBA00050557"/>
    </source>
</evidence>
<reference evidence="10 11" key="1">
    <citation type="submission" date="2019-03" db="EMBL/GenBank/DDBJ databases">
        <title>Genomic Encyclopedia of Type Strains, Phase IV (KMG-IV): sequencing the most valuable type-strain genomes for metagenomic binning, comparative biology and taxonomic classification.</title>
        <authorList>
            <person name="Goeker M."/>
        </authorList>
    </citation>
    <scope>NUCLEOTIDE SEQUENCE [LARGE SCALE GENOMIC DNA]</scope>
    <source>
        <strain evidence="10 11">DSM 18577</strain>
    </source>
</reference>
<dbReference type="InterPro" id="IPR036291">
    <property type="entry name" value="NAD(P)-bd_dom_sf"/>
</dbReference>
<dbReference type="SUPFAM" id="SSF51735">
    <property type="entry name" value="NAD(P)-binding Rossmann-fold domains"/>
    <property type="match status" value="1"/>
</dbReference>
<dbReference type="Proteomes" id="UP000295565">
    <property type="component" value="Unassembled WGS sequence"/>
</dbReference>
<dbReference type="GO" id="GO:0006526">
    <property type="term" value="P:L-arginine biosynthetic process"/>
    <property type="evidence" value="ECO:0007669"/>
    <property type="project" value="UniProtKB-UniRule"/>
</dbReference>
<dbReference type="GO" id="GO:0070401">
    <property type="term" value="F:NADP+ binding"/>
    <property type="evidence" value="ECO:0007669"/>
    <property type="project" value="InterPro"/>
</dbReference>
<dbReference type="Gene3D" id="3.40.50.720">
    <property type="entry name" value="NAD(P)-binding Rossmann-like Domain"/>
    <property type="match status" value="1"/>
</dbReference>
<dbReference type="PANTHER" id="PTHR32338">
    <property type="entry name" value="N-ACETYL-GAMMA-GLUTAMYL-PHOSPHATE REDUCTASE, CHLOROPLASTIC-RELATED-RELATED"/>
    <property type="match status" value="1"/>
</dbReference>
<dbReference type="CDD" id="cd17895">
    <property type="entry name" value="AGPR_1_N"/>
    <property type="match status" value="1"/>
</dbReference>
<dbReference type="SUPFAM" id="SSF55347">
    <property type="entry name" value="Glyceraldehyde-3-phosphate dehydrogenase-like, C-terminal domain"/>
    <property type="match status" value="1"/>
</dbReference>
<dbReference type="InterPro" id="IPR050085">
    <property type="entry name" value="AGPR"/>
</dbReference>
<dbReference type="GO" id="GO:0003942">
    <property type="term" value="F:N-acetyl-gamma-glutamyl-phosphate reductase activity"/>
    <property type="evidence" value="ECO:0007669"/>
    <property type="project" value="UniProtKB-UniRule"/>
</dbReference>
<dbReference type="InterPro" id="IPR058924">
    <property type="entry name" value="AGPR_dimerisation_dom"/>
</dbReference>
<evidence type="ECO:0000256" key="5">
    <source>
        <dbReference type="ARBA" id="ARBA00023002"/>
    </source>
</evidence>
<keyword evidence="2 7" id="KW-0055">Arginine biosynthesis</keyword>
<evidence type="ECO:0000256" key="2">
    <source>
        <dbReference type="ARBA" id="ARBA00022571"/>
    </source>
</evidence>
<evidence type="ECO:0000259" key="9">
    <source>
        <dbReference type="SMART" id="SM00859"/>
    </source>
</evidence>
<name>A0A4R1K1I0_9GAMM</name>
<sequence length="347" mass="37489">MNEKDQLNVIIVGASGYTGAELAAQVERHPYAKLCGLYVSENSQDAHKPISQLYGQLRGVVDLPLTPLAATIDPQTFADIDAVFLATAHSVSHDLAPQFLACGCQVFDLSGAFRVNQADFYPKFYGFEHHHADWLDKAVYGLAEWQAEGVRDAQLIALPGCYPTASLSALKPLQHAGLLTDNCTPVIDATSGVSGAGRKASLTSNFCEVSLNPYGVGVHRHQPEISYHLGREVIFTPHLGSFPRGILATIHVDLKTDVTLADVNQAYQSAYADKPLVRLLEPGIWPAIKAVANTPFVDLNWSLQGHHLIIFSAEDNLLKGASAQAIQCFNIHYGYPSTLALTGDVAC</sequence>
<dbReference type="InterPro" id="IPR000534">
    <property type="entry name" value="Semialdehyde_DH_NAD-bd"/>
</dbReference>
<keyword evidence="11" id="KW-1185">Reference proteome</keyword>
<organism evidence="10 11">
    <name type="scientific">Celerinatantimonas diazotrophica</name>
    <dbReference type="NCBI Taxonomy" id="412034"/>
    <lineage>
        <taxon>Bacteria</taxon>
        <taxon>Pseudomonadati</taxon>
        <taxon>Pseudomonadota</taxon>
        <taxon>Gammaproteobacteria</taxon>
        <taxon>Celerinatantimonadaceae</taxon>
        <taxon>Celerinatantimonas</taxon>
    </lineage>
</organism>
<comment type="pathway">
    <text evidence="1 7">Amino-acid biosynthesis; L-arginine biosynthesis; N(2)-acetyl-L-ornithine from L-glutamate: step 3/4.</text>
</comment>
<dbReference type="Pfam" id="PF22698">
    <property type="entry name" value="Semialdhyde_dhC_1"/>
    <property type="match status" value="1"/>
</dbReference>
<proteinExistence type="inferred from homology"/>
<dbReference type="RefSeq" id="WP_131912673.1">
    <property type="nucleotide sequence ID" value="NZ_OU594967.1"/>
</dbReference>
<dbReference type="EC" id="1.2.1.38" evidence="7"/>
<dbReference type="SMART" id="SM00859">
    <property type="entry name" value="Semialdhyde_dh"/>
    <property type="match status" value="1"/>
</dbReference>
<dbReference type="FunFam" id="3.30.360.10:FF:000014">
    <property type="entry name" value="N-acetyl-gamma-glutamyl-phosphate reductase"/>
    <property type="match status" value="1"/>
</dbReference>
<evidence type="ECO:0000313" key="10">
    <source>
        <dbReference type="EMBL" id="TCK57637.1"/>
    </source>
</evidence>
<evidence type="ECO:0000256" key="1">
    <source>
        <dbReference type="ARBA" id="ARBA00004862"/>
    </source>
</evidence>
<dbReference type="Pfam" id="PF01118">
    <property type="entry name" value="Semialdhyde_dh"/>
    <property type="match status" value="1"/>
</dbReference>
<dbReference type="Gene3D" id="3.30.360.10">
    <property type="entry name" value="Dihydrodipicolinate Reductase, domain 2"/>
    <property type="match status" value="1"/>
</dbReference>
<dbReference type="PROSITE" id="PS01224">
    <property type="entry name" value="ARGC"/>
    <property type="match status" value="1"/>
</dbReference>
<dbReference type="GO" id="GO:0005737">
    <property type="term" value="C:cytoplasm"/>
    <property type="evidence" value="ECO:0007669"/>
    <property type="project" value="UniProtKB-SubCell"/>
</dbReference>
<keyword evidence="5 7" id="KW-0560">Oxidoreductase</keyword>